<protein>
    <submittedName>
        <fullName evidence="1">Uncharacterized protein</fullName>
    </submittedName>
</protein>
<organism evidence="1 2">
    <name type="scientific">Azotobacter beijerinckii</name>
    <dbReference type="NCBI Taxonomy" id="170623"/>
    <lineage>
        <taxon>Bacteria</taxon>
        <taxon>Pseudomonadati</taxon>
        <taxon>Pseudomonadota</taxon>
        <taxon>Gammaproteobacteria</taxon>
        <taxon>Pseudomonadales</taxon>
        <taxon>Pseudomonadaceae</taxon>
        <taxon>Azotobacter</taxon>
    </lineage>
</organism>
<gene>
    <name evidence="1" type="ORF">SAMN04244574_03642</name>
</gene>
<dbReference type="AlphaFoldDB" id="A0A1I4G445"/>
<proteinExistence type="predicted"/>
<sequence>MTAAERTKPNPCNAENSENVIDLEANHMENPGAAQGFQQIGKPMLRAYTPETAFVYSQAVDPRSLDDIMACALGRSEAVVQLLLSDLADNSEFTHTPKTLTNALLLLQGQIEQMQTVMRNYRKGAAA</sequence>
<evidence type="ECO:0000313" key="2">
    <source>
        <dbReference type="Proteomes" id="UP000199579"/>
    </source>
</evidence>
<reference evidence="1 2" key="1">
    <citation type="submission" date="2016-10" db="EMBL/GenBank/DDBJ databases">
        <authorList>
            <person name="de Groot N.N."/>
        </authorList>
    </citation>
    <scope>NUCLEOTIDE SEQUENCE [LARGE SCALE GENOMIC DNA]</scope>
    <source>
        <strain evidence="1 2">DSM 381</strain>
    </source>
</reference>
<dbReference type="Proteomes" id="UP000199579">
    <property type="component" value="Unassembled WGS sequence"/>
</dbReference>
<evidence type="ECO:0000313" key="1">
    <source>
        <dbReference type="EMBL" id="SFL23841.1"/>
    </source>
</evidence>
<dbReference type="RefSeq" id="WP_090942618.1">
    <property type="nucleotide sequence ID" value="NZ_FOSX01000079.1"/>
</dbReference>
<accession>A0A1I4G445</accession>
<name>A0A1I4G445_9GAMM</name>
<dbReference type="EMBL" id="FOSX01000079">
    <property type="protein sequence ID" value="SFL23841.1"/>
    <property type="molecule type" value="Genomic_DNA"/>
</dbReference>